<dbReference type="RefSeq" id="XP_009827044.1">
    <property type="nucleotide sequence ID" value="XM_009828742.1"/>
</dbReference>
<evidence type="ECO:0000313" key="1">
    <source>
        <dbReference type="EMBL" id="ETV83614.1"/>
    </source>
</evidence>
<dbReference type="VEuPathDB" id="FungiDB:H257_04306"/>
<gene>
    <name evidence="1" type="ORF">H257_04306</name>
</gene>
<sequence>MELKAVDIVGVSSGEGTRSCTCHDICGDSLTVDDLVVCRLEVQGESGNLEEVLKVFRLVASEQACHVGFLPLRLLKKKEDFANKIAIIVEDYRTSPSKYQRQRSERNVGIVKAVIMEHLQEYHQTSRQ</sequence>
<dbReference type="GeneID" id="20806302"/>
<organism evidence="1">
    <name type="scientific">Aphanomyces astaci</name>
    <name type="common">Crayfish plague agent</name>
    <dbReference type="NCBI Taxonomy" id="112090"/>
    <lineage>
        <taxon>Eukaryota</taxon>
        <taxon>Sar</taxon>
        <taxon>Stramenopiles</taxon>
        <taxon>Oomycota</taxon>
        <taxon>Saprolegniomycetes</taxon>
        <taxon>Saprolegniales</taxon>
        <taxon>Verrucalvaceae</taxon>
        <taxon>Aphanomyces</taxon>
    </lineage>
</organism>
<accession>W4GX89</accession>
<dbReference type="OrthoDB" id="76026at2759"/>
<reference evidence="1" key="1">
    <citation type="submission" date="2013-12" db="EMBL/GenBank/DDBJ databases">
        <title>The Genome Sequence of Aphanomyces astaci APO3.</title>
        <authorList>
            <consortium name="The Broad Institute Genomics Platform"/>
            <person name="Russ C."/>
            <person name="Tyler B."/>
            <person name="van West P."/>
            <person name="Dieguez-Uribeondo J."/>
            <person name="Young S.K."/>
            <person name="Zeng Q."/>
            <person name="Gargeya S."/>
            <person name="Fitzgerald M."/>
            <person name="Abouelleil A."/>
            <person name="Alvarado L."/>
            <person name="Chapman S.B."/>
            <person name="Gainer-Dewar J."/>
            <person name="Goldberg J."/>
            <person name="Griggs A."/>
            <person name="Gujja S."/>
            <person name="Hansen M."/>
            <person name="Howarth C."/>
            <person name="Imamovic A."/>
            <person name="Ireland A."/>
            <person name="Larimer J."/>
            <person name="McCowan C."/>
            <person name="Murphy C."/>
            <person name="Pearson M."/>
            <person name="Poon T.W."/>
            <person name="Priest M."/>
            <person name="Roberts A."/>
            <person name="Saif S."/>
            <person name="Shea T."/>
            <person name="Sykes S."/>
            <person name="Wortman J."/>
            <person name="Nusbaum C."/>
            <person name="Birren B."/>
        </authorList>
    </citation>
    <scope>NUCLEOTIDE SEQUENCE [LARGE SCALE GENOMIC DNA]</scope>
    <source>
        <strain evidence="1">APO3</strain>
    </source>
</reference>
<name>W4GX89_APHAT</name>
<dbReference type="AlphaFoldDB" id="W4GX89"/>
<dbReference type="EMBL" id="KI913120">
    <property type="protein sequence ID" value="ETV83614.1"/>
    <property type="molecule type" value="Genomic_DNA"/>
</dbReference>
<proteinExistence type="predicted"/>
<protein>
    <submittedName>
        <fullName evidence="1">Uncharacterized protein</fullName>
    </submittedName>
</protein>